<dbReference type="InterPro" id="IPR014030">
    <property type="entry name" value="Ketoacyl_synth_N"/>
</dbReference>
<dbReference type="Proteomes" id="UP000504621">
    <property type="component" value="Unplaced"/>
</dbReference>
<keyword evidence="9" id="KW-0012">Acyltransferase</keyword>
<dbReference type="NCBIfam" id="NF004970">
    <property type="entry name" value="PRK06333.1"/>
    <property type="match status" value="1"/>
</dbReference>
<dbReference type="Gene3D" id="3.40.47.10">
    <property type="match status" value="2"/>
</dbReference>
<keyword evidence="7" id="KW-0443">Lipid metabolism</keyword>
<evidence type="ECO:0000256" key="12">
    <source>
        <dbReference type="RuleBase" id="RU003694"/>
    </source>
</evidence>
<dbReference type="FunFam" id="3.40.47.10:FF:000015">
    <property type="entry name" value="3-oxoacyl-[acyl-carrier-protein] synthase, mitochondrial"/>
    <property type="match status" value="1"/>
</dbReference>
<keyword evidence="8" id="KW-0275">Fatty acid biosynthesis</keyword>
<evidence type="ECO:0000256" key="10">
    <source>
        <dbReference type="ARBA" id="ARBA00044350"/>
    </source>
</evidence>
<dbReference type="InterPro" id="IPR018201">
    <property type="entry name" value="Ketoacyl_synth_AS"/>
</dbReference>
<keyword evidence="4" id="KW-0444">Lipid biosynthesis</keyword>
<sequence length="470" mass="50027">MARPCWRKIKTACRFQLFRHLCSSTSLPPRPLSSPRRVVVTGLGMVTPLGCGVETTWKHLIEGKCGIRAVTPDDLKMNAFDRETQMLTFDQLTSKVAAIVPCGTNPGEFNEDLWLNSKEHRSIARFISYALCAADEALKDAKWVPTDQEQKERTGVSIGGGTGSISDILDAAQMICEKRLRRLSPFFIPRILINMASGHVSMKYGFQGPNHAAVTACATGAHSIGDAMRMVQFGDADVMVAGGTESSIDALSIAGFCRARALTTNYNSSPVEASRPFDCARDGFVIGEGSGVLVLEELEHAKRRGAKIYAEICGYGMSGDAYHITQPHTDGRGAILAMTRALKQSGLHPNQVDYVNAHATSTPLGDAIEANAIKSTFGDHAASGALAFSSTKGAVGHLLGAAGAVEAIFTVLAIHHGIAPLTLNVSKPDPIFNNAFMPLTASKEMPVRAALSNSFGFGGTNACLLFASPS</sequence>
<evidence type="ECO:0000256" key="3">
    <source>
        <dbReference type="ARBA" id="ARBA00013191"/>
    </source>
</evidence>
<comment type="similarity">
    <text evidence="2 12">Belongs to the thiolase-like superfamily. Beta-ketoacyl-ACP synthases family.</text>
</comment>
<proteinExistence type="inferred from homology"/>
<dbReference type="AlphaFoldDB" id="A0A6J0ZKJ3"/>
<dbReference type="EC" id="2.3.1.41" evidence="3"/>
<dbReference type="OrthoDB" id="5334845at2759"/>
<gene>
    <name evidence="15" type="primary">LOC110409838</name>
</gene>
<dbReference type="SUPFAM" id="SSF53901">
    <property type="entry name" value="Thiolase-like"/>
    <property type="match status" value="2"/>
</dbReference>
<dbReference type="PANTHER" id="PTHR11712">
    <property type="entry name" value="POLYKETIDE SYNTHASE-RELATED"/>
    <property type="match status" value="1"/>
</dbReference>
<evidence type="ECO:0000256" key="8">
    <source>
        <dbReference type="ARBA" id="ARBA00023160"/>
    </source>
</evidence>
<dbReference type="InterPro" id="IPR017568">
    <property type="entry name" value="3-oxoacyl-ACP_synth-2"/>
</dbReference>
<comment type="pathway">
    <text evidence="1">Lipid metabolism; fatty acid biosynthesis.</text>
</comment>
<protein>
    <recommendedName>
        <fullName evidence="11">3-oxoacyl-[acyl-carrier-protein] synthase, mitochondrial</fullName>
        <ecNumber evidence="3">2.3.1.41</ecNumber>
    </recommendedName>
    <alternativeName>
        <fullName evidence="10">Beta-ketoacyl-ACP synthase</fullName>
    </alternativeName>
</protein>
<evidence type="ECO:0000256" key="7">
    <source>
        <dbReference type="ARBA" id="ARBA00023098"/>
    </source>
</evidence>
<dbReference type="SMART" id="SM00825">
    <property type="entry name" value="PKS_KS"/>
    <property type="match status" value="1"/>
</dbReference>
<accession>A0A6J0ZKJ3</accession>
<dbReference type="FunFam" id="3.40.47.10:FF:000024">
    <property type="entry name" value="3-oxoacyl-[acyl-carrier-protein] synthase, mitochondrial"/>
    <property type="match status" value="1"/>
</dbReference>
<dbReference type="InterPro" id="IPR016039">
    <property type="entry name" value="Thiolase-like"/>
</dbReference>
<evidence type="ECO:0000256" key="4">
    <source>
        <dbReference type="ARBA" id="ARBA00022516"/>
    </source>
</evidence>
<evidence type="ECO:0000313" key="15">
    <source>
        <dbReference type="RefSeq" id="XP_021274995.1"/>
    </source>
</evidence>
<evidence type="ECO:0000259" key="13">
    <source>
        <dbReference type="PROSITE" id="PS52004"/>
    </source>
</evidence>
<dbReference type="PROSITE" id="PS52004">
    <property type="entry name" value="KS3_2"/>
    <property type="match status" value="1"/>
</dbReference>
<name>A0A6J0ZKJ3_9ROSI</name>
<evidence type="ECO:0000256" key="9">
    <source>
        <dbReference type="ARBA" id="ARBA00023315"/>
    </source>
</evidence>
<reference evidence="15" key="1">
    <citation type="submission" date="2025-08" db="UniProtKB">
        <authorList>
            <consortium name="RefSeq"/>
        </authorList>
    </citation>
    <scope>IDENTIFICATION</scope>
    <source>
        <tissue evidence="15">Leaf</tissue>
    </source>
</reference>
<dbReference type="GeneID" id="110409838"/>
<evidence type="ECO:0000256" key="6">
    <source>
        <dbReference type="ARBA" id="ARBA00022832"/>
    </source>
</evidence>
<dbReference type="Pfam" id="PF00109">
    <property type="entry name" value="ketoacyl-synt"/>
    <property type="match status" value="1"/>
</dbReference>
<keyword evidence="14" id="KW-1185">Reference proteome</keyword>
<organism evidence="14 15">
    <name type="scientific">Herrania umbratica</name>
    <dbReference type="NCBI Taxonomy" id="108875"/>
    <lineage>
        <taxon>Eukaryota</taxon>
        <taxon>Viridiplantae</taxon>
        <taxon>Streptophyta</taxon>
        <taxon>Embryophyta</taxon>
        <taxon>Tracheophyta</taxon>
        <taxon>Spermatophyta</taxon>
        <taxon>Magnoliopsida</taxon>
        <taxon>eudicotyledons</taxon>
        <taxon>Gunneridae</taxon>
        <taxon>Pentapetalae</taxon>
        <taxon>rosids</taxon>
        <taxon>malvids</taxon>
        <taxon>Malvales</taxon>
        <taxon>Malvaceae</taxon>
        <taxon>Byttnerioideae</taxon>
        <taxon>Herrania</taxon>
    </lineage>
</organism>
<evidence type="ECO:0000256" key="2">
    <source>
        <dbReference type="ARBA" id="ARBA00008467"/>
    </source>
</evidence>
<dbReference type="GO" id="GO:0005739">
    <property type="term" value="C:mitochondrion"/>
    <property type="evidence" value="ECO:0007669"/>
    <property type="project" value="TreeGrafter"/>
</dbReference>
<dbReference type="NCBIfam" id="TIGR03150">
    <property type="entry name" value="fabF"/>
    <property type="match status" value="1"/>
</dbReference>
<dbReference type="InterPro" id="IPR000794">
    <property type="entry name" value="Beta-ketoacyl_synthase"/>
</dbReference>
<dbReference type="PANTHER" id="PTHR11712:SF297">
    <property type="entry name" value="3-OXOACYL-[ACYL-CARRIER-PROTEIN] SYNTHASE, MITOCHONDRIAL"/>
    <property type="match status" value="1"/>
</dbReference>
<dbReference type="InterPro" id="IPR014031">
    <property type="entry name" value="Ketoacyl_synth_C"/>
</dbReference>
<keyword evidence="5 12" id="KW-0808">Transferase</keyword>
<dbReference type="RefSeq" id="XP_021274995.1">
    <property type="nucleotide sequence ID" value="XM_021419320.1"/>
</dbReference>
<dbReference type="GO" id="GO:0006633">
    <property type="term" value="P:fatty acid biosynthetic process"/>
    <property type="evidence" value="ECO:0007669"/>
    <property type="project" value="UniProtKB-KW"/>
</dbReference>
<dbReference type="CDD" id="cd00834">
    <property type="entry name" value="KAS_I_II"/>
    <property type="match status" value="1"/>
</dbReference>
<dbReference type="PROSITE" id="PS00606">
    <property type="entry name" value="KS3_1"/>
    <property type="match status" value="1"/>
</dbReference>
<dbReference type="GO" id="GO:0004315">
    <property type="term" value="F:3-oxoacyl-[acyl-carrier-protein] synthase activity"/>
    <property type="evidence" value="ECO:0007669"/>
    <property type="project" value="UniProtKB-EC"/>
</dbReference>
<dbReference type="InterPro" id="IPR020841">
    <property type="entry name" value="PKS_Beta-ketoAc_synthase_dom"/>
</dbReference>
<dbReference type="NCBIfam" id="NF005589">
    <property type="entry name" value="PRK07314.1"/>
    <property type="match status" value="1"/>
</dbReference>
<evidence type="ECO:0000256" key="5">
    <source>
        <dbReference type="ARBA" id="ARBA00022679"/>
    </source>
</evidence>
<evidence type="ECO:0000256" key="11">
    <source>
        <dbReference type="ARBA" id="ARBA00072686"/>
    </source>
</evidence>
<dbReference type="Pfam" id="PF02801">
    <property type="entry name" value="Ketoacyl-synt_C"/>
    <property type="match status" value="1"/>
</dbReference>
<evidence type="ECO:0000256" key="1">
    <source>
        <dbReference type="ARBA" id="ARBA00005194"/>
    </source>
</evidence>
<evidence type="ECO:0000313" key="14">
    <source>
        <dbReference type="Proteomes" id="UP000504621"/>
    </source>
</evidence>
<keyword evidence="6" id="KW-0276">Fatty acid metabolism</keyword>
<feature type="domain" description="Ketosynthase family 3 (KS3)" evidence="13">
    <location>
        <begin position="35"/>
        <end position="468"/>
    </location>
</feature>